<feature type="signal peptide" evidence="1">
    <location>
        <begin position="1"/>
        <end position="18"/>
    </location>
</feature>
<keyword evidence="1" id="KW-0732">Signal</keyword>
<dbReference type="GeneID" id="36547874"/>
<comment type="caution">
    <text evidence="2">The sequence shown here is derived from an EMBL/GenBank/DDBJ whole genome shotgun (WGS) entry which is preliminary data.</text>
</comment>
<accession>A0A2I1CYM8</accession>
<keyword evidence="3" id="KW-1185">Reference proteome</keyword>
<dbReference type="VEuPathDB" id="FungiDB:P168DRAFT_320273"/>
<dbReference type="RefSeq" id="XP_024691322.1">
    <property type="nucleotide sequence ID" value="XM_024840350.1"/>
</dbReference>
<evidence type="ECO:0000313" key="2">
    <source>
        <dbReference type="EMBL" id="PKY02728.1"/>
    </source>
</evidence>
<protein>
    <submittedName>
        <fullName evidence="2">Uncharacterized protein</fullName>
    </submittedName>
</protein>
<dbReference type="OrthoDB" id="4447358at2759"/>
<evidence type="ECO:0000256" key="1">
    <source>
        <dbReference type="SAM" id="SignalP"/>
    </source>
</evidence>
<proteinExistence type="predicted"/>
<organism evidence="2 3">
    <name type="scientific">Aspergillus campestris (strain IBT 28561)</name>
    <dbReference type="NCBI Taxonomy" id="1392248"/>
    <lineage>
        <taxon>Eukaryota</taxon>
        <taxon>Fungi</taxon>
        <taxon>Dikarya</taxon>
        <taxon>Ascomycota</taxon>
        <taxon>Pezizomycotina</taxon>
        <taxon>Eurotiomycetes</taxon>
        <taxon>Eurotiomycetidae</taxon>
        <taxon>Eurotiales</taxon>
        <taxon>Aspergillaceae</taxon>
        <taxon>Aspergillus</taxon>
        <taxon>Aspergillus subgen. Circumdati</taxon>
    </lineage>
</organism>
<sequence length="128" mass="13326">MQLITAFVASVLATSANAVTYSGMVYFADAGDCPSATASTPVLNFDYSYDNLCLSVADNSDWDSDDYGAIMQASVTGANNIGPKKFGGCPTSECDKDCTTVDIEGDNGNSLTAECVQVKGAPYVYIGN</sequence>
<gene>
    <name evidence="2" type="ORF">P168DRAFT_320273</name>
</gene>
<dbReference type="AlphaFoldDB" id="A0A2I1CYM8"/>
<name>A0A2I1CYM8_ASPC2</name>
<dbReference type="Proteomes" id="UP000234254">
    <property type="component" value="Unassembled WGS sequence"/>
</dbReference>
<reference evidence="2" key="1">
    <citation type="submission" date="2016-12" db="EMBL/GenBank/DDBJ databases">
        <title>The genomes of Aspergillus section Nigri reveals drivers in fungal speciation.</title>
        <authorList>
            <consortium name="DOE Joint Genome Institute"/>
            <person name="Vesth T.C."/>
            <person name="Nybo J."/>
            <person name="Theobald S."/>
            <person name="Brandl J."/>
            <person name="Frisvad J.C."/>
            <person name="Nielsen K.F."/>
            <person name="Lyhne E.K."/>
            <person name="Kogle M.E."/>
            <person name="Kuo A."/>
            <person name="Riley R."/>
            <person name="Clum A."/>
            <person name="Nolan M."/>
            <person name="Lipzen A."/>
            <person name="Salamov A."/>
            <person name="Henrissat B."/>
            <person name="Wiebenga A."/>
            <person name="De vries R.P."/>
            <person name="Grigoriev I.V."/>
            <person name="Mortensen U.H."/>
            <person name="Andersen M.R."/>
            <person name="Baker S.E."/>
        </authorList>
    </citation>
    <scope>NUCLEOTIDE SEQUENCE</scope>
    <source>
        <strain evidence="2">IBT 28561</strain>
    </source>
</reference>
<evidence type="ECO:0000313" key="3">
    <source>
        <dbReference type="Proteomes" id="UP000234254"/>
    </source>
</evidence>
<dbReference type="EMBL" id="MSFM01000009">
    <property type="protein sequence ID" value="PKY02728.1"/>
    <property type="molecule type" value="Genomic_DNA"/>
</dbReference>
<feature type="chain" id="PRO_5014126664" evidence="1">
    <location>
        <begin position="19"/>
        <end position="128"/>
    </location>
</feature>